<accession>A0A5B0RUI2</accession>
<keyword evidence="4 8" id="KW-0479">Metal-binding</keyword>
<evidence type="ECO:0000256" key="7">
    <source>
        <dbReference type="ARBA" id="ARBA00023033"/>
    </source>
</evidence>
<dbReference type="InterPro" id="IPR036396">
    <property type="entry name" value="Cyt_P450_sf"/>
</dbReference>
<comment type="caution">
    <text evidence="11">The sequence shown here is derived from an EMBL/GenBank/DDBJ whole genome shotgun (WGS) entry which is preliminary data.</text>
</comment>
<keyword evidence="3 8" id="KW-0349">Heme</keyword>
<evidence type="ECO:0000256" key="10">
    <source>
        <dbReference type="SAM" id="SignalP"/>
    </source>
</evidence>
<feature type="chain" id="PRO_5022867891" description="Cytochrome P450-dit2" evidence="10">
    <location>
        <begin position="17"/>
        <end position="588"/>
    </location>
</feature>
<dbReference type="GO" id="GO:0020037">
    <property type="term" value="F:heme binding"/>
    <property type="evidence" value="ECO:0007669"/>
    <property type="project" value="InterPro"/>
</dbReference>
<comment type="cofactor">
    <cofactor evidence="1 8">
        <name>heme</name>
        <dbReference type="ChEBI" id="CHEBI:30413"/>
    </cofactor>
</comment>
<feature type="binding site" description="axial binding residue" evidence="8">
    <location>
        <position position="534"/>
    </location>
    <ligand>
        <name>heme</name>
        <dbReference type="ChEBI" id="CHEBI:30413"/>
    </ligand>
    <ligandPart>
        <name>Fe</name>
        <dbReference type="ChEBI" id="CHEBI:18248"/>
    </ligandPart>
</feature>
<keyword evidence="6 8" id="KW-0408">Iron</keyword>
<dbReference type="EMBL" id="VDEP01000137">
    <property type="protein sequence ID" value="KAA1129217.1"/>
    <property type="molecule type" value="Genomic_DNA"/>
</dbReference>
<dbReference type="PRINTS" id="PR00385">
    <property type="entry name" value="P450"/>
</dbReference>
<evidence type="ECO:0008006" key="13">
    <source>
        <dbReference type="Google" id="ProtNLM"/>
    </source>
</evidence>
<evidence type="ECO:0000256" key="5">
    <source>
        <dbReference type="ARBA" id="ARBA00023002"/>
    </source>
</evidence>
<evidence type="ECO:0000313" key="11">
    <source>
        <dbReference type="EMBL" id="KAA1129217.1"/>
    </source>
</evidence>
<dbReference type="Pfam" id="PF00067">
    <property type="entry name" value="p450"/>
    <property type="match status" value="2"/>
</dbReference>
<evidence type="ECO:0000256" key="9">
    <source>
        <dbReference type="RuleBase" id="RU000461"/>
    </source>
</evidence>
<evidence type="ECO:0000256" key="8">
    <source>
        <dbReference type="PIRSR" id="PIRSR602403-1"/>
    </source>
</evidence>
<dbReference type="Proteomes" id="UP000325313">
    <property type="component" value="Unassembled WGS sequence"/>
</dbReference>
<organism evidence="11 12">
    <name type="scientific">Puccinia graminis f. sp. tritici</name>
    <dbReference type="NCBI Taxonomy" id="56615"/>
    <lineage>
        <taxon>Eukaryota</taxon>
        <taxon>Fungi</taxon>
        <taxon>Dikarya</taxon>
        <taxon>Basidiomycota</taxon>
        <taxon>Pucciniomycotina</taxon>
        <taxon>Pucciniomycetes</taxon>
        <taxon>Pucciniales</taxon>
        <taxon>Pucciniaceae</taxon>
        <taxon>Puccinia</taxon>
    </lineage>
</organism>
<feature type="signal peptide" evidence="10">
    <location>
        <begin position="1"/>
        <end position="16"/>
    </location>
</feature>
<sequence length="588" mass="66270">MSRVALLLSFVGPLLLSKFLLESFERNPSFLDRLVVFCLSWPIAREIRLRLEQRDLRARASSRGALLAPLVSSPLPFGLSVLLTRLRMIHSGSPGDVIHLFNSRVPKPIHPDQPTKVFRSRVMGVETIWTIDHDDAKYFLSTGFPNFGKSPLFKAGFRRLLGDGVFASDQRGLWAWHRSLTRPHFVRERIADVVAMEEHSHRVATWLSTQTDLGKSVDIQDIFARYTLTVGTQHLFGRCVDSLNDLIHDRIQTGPNAADFAQNFVAAQHWAIINSLLLHPLLISLGFRIRDRATEEVRQVVDTLVQDASLSLASQIKKNNESDSSDQAEGGTASENLLDHLLTSGCSKELVRQECLNILLAARDTTASLLSSCIYELARDSPRKTAMWRKLKDEVERLGSGIDVTLDQVRELKYLRAVLNESLRLHPPVWANTRHAFEDDVLPSGVFVPAGTDCRFFIREFQRNPEVWGKVSKKFSFYMLFAEFMVVLIPRVTMITQTKDAEEFDPDRWIDSRKALQVKDPFSFQPFSAGPRICLGQQFALAEASMMMIRVIEGFEGVDLDLSDGPVGAEAPAVVLSFRGGLKVRFKK</sequence>
<comment type="similarity">
    <text evidence="2 9">Belongs to the cytochrome P450 family.</text>
</comment>
<proteinExistence type="inferred from homology"/>
<keyword evidence="7 9" id="KW-0503">Monooxygenase</keyword>
<keyword evidence="5 9" id="KW-0560">Oxidoreductase</keyword>
<dbReference type="GO" id="GO:0005506">
    <property type="term" value="F:iron ion binding"/>
    <property type="evidence" value="ECO:0007669"/>
    <property type="project" value="InterPro"/>
</dbReference>
<dbReference type="PROSITE" id="PS00086">
    <property type="entry name" value="CYTOCHROME_P450"/>
    <property type="match status" value="1"/>
</dbReference>
<dbReference type="PRINTS" id="PR00465">
    <property type="entry name" value="EP450IV"/>
</dbReference>
<evidence type="ECO:0000313" key="12">
    <source>
        <dbReference type="Proteomes" id="UP000325313"/>
    </source>
</evidence>
<dbReference type="InterPro" id="IPR047146">
    <property type="entry name" value="Cyt_P450_E_CYP52_fungi"/>
</dbReference>
<protein>
    <recommendedName>
        <fullName evidence="13">Cytochrome P450-dit2</fullName>
    </recommendedName>
</protein>
<dbReference type="PANTHER" id="PTHR24287">
    <property type="entry name" value="P450, PUTATIVE (EUROFUNG)-RELATED"/>
    <property type="match status" value="1"/>
</dbReference>
<evidence type="ECO:0000256" key="2">
    <source>
        <dbReference type="ARBA" id="ARBA00010617"/>
    </source>
</evidence>
<dbReference type="SUPFAM" id="SSF48264">
    <property type="entry name" value="Cytochrome P450"/>
    <property type="match status" value="1"/>
</dbReference>
<name>A0A5B0RUI2_PUCGR</name>
<dbReference type="InterPro" id="IPR002403">
    <property type="entry name" value="Cyt_P450_E_grp-IV"/>
</dbReference>
<dbReference type="OMA" id="AKNPRIW"/>
<keyword evidence="10" id="KW-0732">Signal</keyword>
<dbReference type="InterPro" id="IPR017972">
    <property type="entry name" value="Cyt_P450_CS"/>
</dbReference>
<dbReference type="Gene3D" id="1.10.630.10">
    <property type="entry name" value="Cytochrome P450"/>
    <property type="match status" value="1"/>
</dbReference>
<reference evidence="11 12" key="1">
    <citation type="submission" date="2019-05" db="EMBL/GenBank/DDBJ databases">
        <title>Emergence of the Ug99 lineage of the wheat stem rust pathogen through somatic hybridization.</title>
        <authorList>
            <person name="Li F."/>
            <person name="Upadhyaya N.M."/>
            <person name="Sperschneider J."/>
            <person name="Matny O."/>
            <person name="Nguyen-Phuc H."/>
            <person name="Mago R."/>
            <person name="Raley C."/>
            <person name="Miller M.E."/>
            <person name="Silverstein K.A.T."/>
            <person name="Henningsen E."/>
            <person name="Hirsch C.D."/>
            <person name="Visser B."/>
            <person name="Pretorius Z.A."/>
            <person name="Steffenson B.J."/>
            <person name="Schwessinger B."/>
            <person name="Dodds P.N."/>
            <person name="Figueroa M."/>
        </authorList>
    </citation>
    <scope>NUCLEOTIDE SEQUENCE [LARGE SCALE GENOMIC DNA]</scope>
    <source>
        <strain evidence="11 12">Ug99</strain>
    </source>
</reference>
<evidence type="ECO:0000256" key="3">
    <source>
        <dbReference type="ARBA" id="ARBA00022617"/>
    </source>
</evidence>
<dbReference type="GO" id="GO:0016705">
    <property type="term" value="F:oxidoreductase activity, acting on paired donors, with incorporation or reduction of molecular oxygen"/>
    <property type="evidence" value="ECO:0007669"/>
    <property type="project" value="InterPro"/>
</dbReference>
<dbReference type="PANTHER" id="PTHR24287:SF1">
    <property type="entry name" value="P450, PUTATIVE (EUROFUNG)-RELATED"/>
    <property type="match status" value="1"/>
</dbReference>
<evidence type="ECO:0000256" key="4">
    <source>
        <dbReference type="ARBA" id="ARBA00022723"/>
    </source>
</evidence>
<dbReference type="InterPro" id="IPR001128">
    <property type="entry name" value="Cyt_P450"/>
</dbReference>
<dbReference type="AlphaFoldDB" id="A0A5B0RUI2"/>
<evidence type="ECO:0000256" key="6">
    <source>
        <dbReference type="ARBA" id="ARBA00023004"/>
    </source>
</evidence>
<dbReference type="GO" id="GO:0004497">
    <property type="term" value="F:monooxygenase activity"/>
    <property type="evidence" value="ECO:0007669"/>
    <property type="project" value="UniProtKB-KW"/>
</dbReference>
<gene>
    <name evidence="11" type="ORF">PGTUg99_014449</name>
</gene>
<evidence type="ECO:0000256" key="1">
    <source>
        <dbReference type="ARBA" id="ARBA00001971"/>
    </source>
</evidence>